<feature type="domain" description="Trimeric autotransporter adhesin YadA-like head" evidence="13">
    <location>
        <begin position="852"/>
        <end position="878"/>
    </location>
</feature>
<keyword evidence="9" id="KW-0472">Membrane</keyword>
<feature type="domain" description="Trimeric autotransporter adhesin YadA-like stalk" evidence="14">
    <location>
        <begin position="2555"/>
        <end position="2594"/>
    </location>
</feature>
<feature type="domain" description="Trimeric autotransporter adhesin YadA-like head" evidence="13">
    <location>
        <begin position="1128"/>
        <end position="1153"/>
    </location>
</feature>
<feature type="domain" description="Trimeric autotransporter adhesin YadA-like head" evidence="13">
    <location>
        <begin position="527"/>
        <end position="552"/>
    </location>
</feature>
<keyword evidence="10" id="KW-0998">Cell outer membrane</keyword>
<dbReference type="EMBL" id="FONL01000002">
    <property type="protein sequence ID" value="SFE18001.1"/>
    <property type="molecule type" value="Genomic_DNA"/>
</dbReference>
<feature type="domain" description="Trimeric autotransporter adhesin YadA-like head" evidence="13">
    <location>
        <begin position="222"/>
        <end position="247"/>
    </location>
</feature>
<keyword evidence="11" id="KW-0175">Coiled coil</keyword>
<keyword evidence="17" id="KW-1185">Reference proteome</keyword>
<feature type="domain" description="Trimeric autotransporter adhesin YadA-like stalk" evidence="14">
    <location>
        <begin position="1540"/>
        <end position="1577"/>
    </location>
</feature>
<protein>
    <submittedName>
        <fullName evidence="16">Head domain of trimeric autotransporter adhesin</fullName>
    </submittedName>
</protein>
<feature type="domain" description="Trimeric autotransporter adhesin YadA-like head" evidence="13">
    <location>
        <begin position="445"/>
        <end position="468"/>
    </location>
</feature>
<feature type="domain" description="Trimeric autotransporter adhesin YadA-like head" evidence="13">
    <location>
        <begin position="1273"/>
        <end position="1297"/>
    </location>
</feature>
<comment type="similarity">
    <text evidence="3">Belongs to the autotransporter-2 (AT-2) (TC 1.B.40) family.</text>
</comment>
<evidence type="ECO:0000259" key="15">
    <source>
        <dbReference type="Pfam" id="PF13018"/>
    </source>
</evidence>
<dbReference type="STRING" id="1123323.SAMN05216245_102170"/>
<feature type="domain" description="Trimeric autotransporter adhesin YadA-like head" evidence="13">
    <location>
        <begin position="471"/>
        <end position="496"/>
    </location>
</feature>
<dbReference type="Gene3D" id="3.30.1300.30">
    <property type="entry name" value="GSPII I/J protein-like"/>
    <property type="match status" value="1"/>
</dbReference>
<evidence type="ECO:0000256" key="7">
    <source>
        <dbReference type="ARBA" id="ARBA00022729"/>
    </source>
</evidence>
<dbReference type="InterPro" id="IPR005594">
    <property type="entry name" value="YadA_C"/>
</dbReference>
<evidence type="ECO:0000259" key="12">
    <source>
        <dbReference type="Pfam" id="PF03895"/>
    </source>
</evidence>
<comment type="subcellular location">
    <subcellularLocation>
        <location evidence="2">Cell outer membrane</location>
    </subcellularLocation>
    <subcellularLocation>
        <location evidence="1">Cell surface</location>
    </subcellularLocation>
</comment>
<dbReference type="InterPro" id="IPR024973">
    <property type="entry name" value="ESPR"/>
</dbReference>
<feature type="domain" description="Trimeric autotransporter adhesin YadA-like head" evidence="13">
    <location>
        <begin position="1231"/>
        <end position="1256"/>
    </location>
</feature>
<feature type="coiled-coil region" evidence="11">
    <location>
        <begin position="2681"/>
        <end position="2736"/>
    </location>
</feature>
<feature type="domain" description="Trimeric autotransporter adhesin YadA-like head" evidence="13">
    <location>
        <begin position="196"/>
        <end position="217"/>
    </location>
</feature>
<feature type="domain" description="Trimeric autotransporter adhesin YadA-like C-terminal membrane anchor" evidence="12">
    <location>
        <begin position="2617"/>
        <end position="2669"/>
    </location>
</feature>
<dbReference type="InterPro" id="IPR008640">
    <property type="entry name" value="Adhesin_Head_dom"/>
</dbReference>
<dbReference type="GO" id="GO:0009986">
    <property type="term" value="C:cell surface"/>
    <property type="evidence" value="ECO:0007669"/>
    <property type="project" value="UniProtKB-SubCell"/>
</dbReference>
<dbReference type="RefSeq" id="WP_093912750.1">
    <property type="nucleotide sequence ID" value="NZ_FONL01000002.1"/>
</dbReference>
<proteinExistence type="inferred from homology"/>
<evidence type="ECO:0000259" key="13">
    <source>
        <dbReference type="Pfam" id="PF05658"/>
    </source>
</evidence>
<evidence type="ECO:0000256" key="9">
    <source>
        <dbReference type="ARBA" id="ARBA00023136"/>
    </source>
</evidence>
<feature type="domain" description="Trimeric autotransporter adhesin YadA-like head" evidence="13">
    <location>
        <begin position="109"/>
        <end position="126"/>
    </location>
</feature>
<dbReference type="Gene3D" id="2.150.10.10">
    <property type="entry name" value="Serralysin-like metalloprotease, C-terminal"/>
    <property type="match status" value="8"/>
</dbReference>
<feature type="domain" description="Trimeric autotransporter adhesin YadA-like head" evidence="13">
    <location>
        <begin position="1072"/>
        <end position="1096"/>
    </location>
</feature>
<dbReference type="GO" id="GO:0009279">
    <property type="term" value="C:cell outer membrane"/>
    <property type="evidence" value="ECO:0007669"/>
    <property type="project" value="UniProtKB-SubCell"/>
</dbReference>
<dbReference type="InterPro" id="IPR008635">
    <property type="entry name" value="Coiled_stalk_dom"/>
</dbReference>
<evidence type="ECO:0000256" key="2">
    <source>
        <dbReference type="ARBA" id="ARBA00004442"/>
    </source>
</evidence>
<dbReference type="SUPFAM" id="SSF54523">
    <property type="entry name" value="Pili subunits"/>
    <property type="match status" value="1"/>
</dbReference>
<dbReference type="Gene3D" id="1.20.5.170">
    <property type="match status" value="1"/>
</dbReference>
<evidence type="ECO:0000256" key="8">
    <source>
        <dbReference type="ARBA" id="ARBA00022927"/>
    </source>
</evidence>
<feature type="domain" description="Trimeric autotransporter adhesin YadA-like head" evidence="13">
    <location>
        <begin position="499"/>
        <end position="524"/>
    </location>
</feature>
<keyword evidence="7" id="KW-0732">Signal</keyword>
<feature type="domain" description="ESPR" evidence="15">
    <location>
        <begin position="1"/>
        <end position="35"/>
    </location>
</feature>
<evidence type="ECO:0000313" key="16">
    <source>
        <dbReference type="EMBL" id="SFE18001.1"/>
    </source>
</evidence>
<feature type="domain" description="Trimeric autotransporter adhesin YadA-like head" evidence="13">
    <location>
        <begin position="1379"/>
        <end position="1400"/>
    </location>
</feature>
<evidence type="ECO:0000256" key="4">
    <source>
        <dbReference type="ARBA" id="ARBA00022448"/>
    </source>
</evidence>
<dbReference type="OrthoDB" id="1632201at2"/>
<feature type="domain" description="Trimeric autotransporter adhesin YadA-like stalk" evidence="14">
    <location>
        <begin position="976"/>
        <end position="1006"/>
    </location>
</feature>
<feature type="domain" description="Trimeric autotransporter adhesin YadA-like head" evidence="13">
    <location>
        <begin position="898"/>
        <end position="921"/>
    </location>
</feature>
<feature type="domain" description="Trimeric autotransporter adhesin YadA-like head" evidence="13">
    <location>
        <begin position="363"/>
        <end position="386"/>
    </location>
</feature>
<feature type="domain" description="Trimeric autotransporter adhesin YadA-like head" evidence="13">
    <location>
        <begin position="1405"/>
        <end position="1426"/>
    </location>
</feature>
<dbReference type="CDD" id="cd12820">
    <property type="entry name" value="LbR_YadA-like"/>
    <property type="match status" value="7"/>
</dbReference>
<evidence type="ECO:0000259" key="14">
    <source>
        <dbReference type="Pfam" id="PF05662"/>
    </source>
</evidence>
<evidence type="ECO:0000256" key="3">
    <source>
        <dbReference type="ARBA" id="ARBA00005848"/>
    </source>
</evidence>
<evidence type="ECO:0000313" key="17">
    <source>
        <dbReference type="Proteomes" id="UP000198896"/>
    </source>
</evidence>
<feature type="domain" description="Trimeric autotransporter adhesin YadA-like head" evidence="13">
    <location>
        <begin position="826"/>
        <end position="849"/>
    </location>
</feature>
<feature type="domain" description="Trimeric autotransporter adhesin YadA-like head" evidence="13">
    <location>
        <begin position="713"/>
        <end position="736"/>
    </location>
</feature>
<reference evidence="16 17" key="1">
    <citation type="submission" date="2016-10" db="EMBL/GenBank/DDBJ databases">
        <authorList>
            <person name="de Groot N.N."/>
        </authorList>
    </citation>
    <scope>NUCLEOTIDE SEQUENCE [LARGE SCALE GENOMIC DNA]</scope>
    <source>
        <strain evidence="16 17">DSM 9236</strain>
    </source>
</reference>
<dbReference type="GO" id="GO:0015031">
    <property type="term" value="P:protein transport"/>
    <property type="evidence" value="ECO:0007669"/>
    <property type="project" value="UniProtKB-KW"/>
</dbReference>
<feature type="domain" description="Trimeric autotransporter adhesin YadA-like head" evidence="13">
    <location>
        <begin position="1461"/>
        <end position="1485"/>
    </location>
</feature>
<dbReference type="Pfam" id="PF05658">
    <property type="entry name" value="YadA_head"/>
    <property type="match status" value="24"/>
</dbReference>
<keyword evidence="6" id="KW-0812">Transmembrane</keyword>
<sequence length="2739" mass="280624">MNRIYKVIWSKTKHCYVVVSELAKRHAKGGNAGGCRMMTVRVLSTLLLGAYLVGGYSLPSAWADGESQDVGTRTEGITRTSTDATNPVIYTTKIENSLTVTSDGKVQWGNGTQALGDYSTAFGNNTTTAAVTSLKYRDPYNNDWTEAKIITKNSDTGLKYVIVEAADPNKELYFSYFDTEEAAMNEIAREGKITGGYGATAFGLQSEAKGSHSTAFGVQTVAEGTGATAWGRYAKATGDYSTAWGFNTEAINDKSTAFGDNTIAGGKIATAWGNKTAAGGRTSTAFGSETVALTEGATAWGNNTKAGKWTYAGHDVFIKKEGDGRYHIIDEYGNSGSNGLPGQTFVSYDAAYEYISSQGTVKGVYATAWGNGTKAEGDYSTAFGNYTKTAAVTSIEYNGIVKKVNEEKYAIVDANNPDVILSNGYFDTEEEATKELRLNATITGGYGATAFGLYSEANGAHSTAFGVGTTARGTGATAFGFKTIANGDNSTAFGSGTRASGANSTAFGSGTTASDMNATAFGSRTIASSDNSTAFGAGTTAKGESSTAFGSGTTASGVYSTAFGEGTLADGSHSTAWGDYTQALSHKSTAFGDHTTAGHDNATAWGYETTAGDRTTTAFGDNTAALMEGATAWGHNTKAGKWTVKDDTGKVHDLIIETYTDHNPTGDSIRYAVKYAENKGTDDVFIGGQNSYTDAYEALKGRASTDPYVTMQGNYATAWGNGTEAEGDYSTAFGNYTKTAAVTSFKYYGTEAKVVSEVVVVKDANGNPVMITDPGNPESGETIPATELKYTIVNADNPEIKLSGTYFDSEDAAMNEIVQNGTITGGYGATAFGLLSEAKGAHSTAFGVGTTAEGIGATAWGNGAQATGDYSTAFGNGSVANASNSLAALGGTTAEDAVNSLAVGLGAQTTLPDSIALGSGAVADRAKYDGTDNKYTAYLGDETGETKTGSAWRATANAIAIGDIDTTDDTKSVTRQIIGVAAGTEDTDAVNVAQLKAATFDMQGITRTETGIPGEAGYVATTTIENNLSVSSDGKVKWGNGTKAEGDYSTAGGYNTKAMGKNATAFGNYTQANGYNSTAFGNAAKANGQYTTAFGSTTQANGQYATAFGNYTEANGYNSTAFGNYTQANGQDATAFGYRSIAAGDHSTAFGSYTQAGKLTYKKENGSETEAKIVEYTTAAGDRKYKIVSKDGNDDLSDNGGAGFYYYDVLRDSNLTKQGDYSTAFGSSTEALGDFSTAFGSNTQALGDYSTAFGSSTEANGQFATAFGSSTEASGPSSTAFGSTTQANGLYSTAFGSTTQANGHYATAFGSHTQAGKLTYKKDGSETEAKIVEYTTDAGNRRYKIVDLWNENDVLSDNNGAGFNMYESAFLDNNLTRQGDYSTAFGSSTIALGDYSTAWGFSAQANGNYSTAFGNGSVANAYNSLAALGGTTGEKATNSVAIGTGATVGGAYVSGNTETEGTNAFAFGNGAQATLSDSVALGSGAVANRAKYNASNNAYKAYLNEDDNNQKTDPAWRATHNAIAVGASATDSDTATVTRQITGVAAGTYDTDAVNVAQLKAATFNMQGITRTRSGNDNDGYTYTTTIEDKLSVSSNGAFSISGDKFTVDSDGAISAAGGISAAKGAGGYNFTVDSSDGSIRTNGNISAVGAISADNITVAEGTYSYISAGTDVAGSLVSLDNAVKANAGTIQGITRSGDATDGYTTTIEGKLSVSSNGAFSISGDKFTVDSDGAISAAGGKFVVGAEGTLSAGATTVSGLTVGTKERTTELTTEGVVADGDAGAGYVTGSTVATALAGKADVATTLAGYGITDAAKIDGSNVTTPATWGTKLGTGAIDLNNGELVTGGTVHAVTSALDTRITANTTALENKAGVDLANISDAGKTAVRSLIQLEQGDNVTVAKTTSESGVDTYRISAVAGSGSGLYNSGEGISITGTEINVNAGEDFTFDSNKLQLKKDGVIADGNTGVITGGKVYSALSAYAKSDGATLTNTTISSGNIADEVKLVGTDSTITVGTLKASVTANTSDISTLKSTVSGHTDSISALDETVNKPETGLVARVDKNTSAIGDASSGLTKAVADNATAIAGKADKATTLTGYGITDAYTIMAADEKFAQKATTLTGYGITDAYTKTAADEKFAQKATTLSGYGITDAYTKTAADNKFAQKAATLSGYGITDAAMVDASNIDAAVWGTKLGTGAVASGNAGLVTGGTVYTEVRPANGTYVKKANTTAANLSALDTQVKANADAIADKADASVVSELTDMVGANEKAIEKNATNIAANKTAIDKNANDISSLGTRVTANETALAKKADKANTLKGYGIEDAYTKEDTDTLLNKKADKTELAEVKATADSNKAALDALGDVQELAKDAEAVRKIADDVETVVKEQDGVVAEEGQKNADELVKGSTVYDYLNKGKDGDGKLVLGTDSKSISIGKDSEATEDNSIAIGTGIKVHGKRSGAIGDPGDVFGDDSYVIGNNPNVNGNGTFVVGNNANVTGDTNFVLGHNANVTGKNNIVLGNDVTVENVDDAIVIGNGSTAEAGAVSVGSKDGERQIKHVAPGEDDTDAATVGQVREVNQAAYNNAVNLSNSINKLDSRISKVGAGAAALAALHPIDTDDKFTMGLGYGNYRSANAMAMGMFYRPTEKMMISVGGAFGNGENMVNAGISIALDKNKGFGTSKAVMAKNIKALSAENAAIKEENADMRKQLNAQDAKLTTQEAEIQALKAALARLEAKIGK</sequence>
<dbReference type="Pfam" id="PF03895">
    <property type="entry name" value="YadA_anchor"/>
    <property type="match status" value="1"/>
</dbReference>
<feature type="domain" description="Trimeric autotransporter adhesin YadA-like head" evidence="13">
    <location>
        <begin position="278"/>
        <end position="304"/>
    </location>
</feature>
<feature type="domain" description="Trimeric autotransporter adhesin YadA-like head" evidence="13">
    <location>
        <begin position="1044"/>
        <end position="1069"/>
    </location>
</feature>
<evidence type="ECO:0000256" key="5">
    <source>
        <dbReference type="ARBA" id="ARBA00022452"/>
    </source>
</evidence>
<keyword evidence="5" id="KW-1134">Transmembrane beta strand</keyword>
<keyword evidence="4" id="KW-0813">Transport</keyword>
<dbReference type="InterPro" id="IPR045584">
    <property type="entry name" value="Pilin-like"/>
</dbReference>
<evidence type="ECO:0000256" key="11">
    <source>
        <dbReference type="SAM" id="Coils"/>
    </source>
</evidence>
<evidence type="ECO:0000256" key="10">
    <source>
        <dbReference type="ARBA" id="ARBA00023237"/>
    </source>
</evidence>
<feature type="domain" description="Trimeric autotransporter adhesin YadA-like head" evidence="13">
    <location>
        <begin position="555"/>
        <end position="578"/>
    </location>
</feature>
<dbReference type="SUPFAM" id="SSF101967">
    <property type="entry name" value="Adhesin YadA, collagen-binding domain"/>
    <property type="match status" value="7"/>
</dbReference>
<accession>A0A1I1YEN8</accession>
<keyword evidence="8" id="KW-0653">Protein transport</keyword>
<evidence type="ECO:0000256" key="6">
    <source>
        <dbReference type="ARBA" id="ARBA00022692"/>
    </source>
</evidence>
<gene>
    <name evidence="16" type="ORF">SAMN05216245_102170</name>
</gene>
<feature type="domain" description="Trimeric autotransporter adhesin YadA-like head" evidence="13">
    <location>
        <begin position="1100"/>
        <end position="1125"/>
    </location>
</feature>
<name>A0A1I1YEN8_9FIRM</name>
<dbReference type="Proteomes" id="UP000198896">
    <property type="component" value="Unassembled WGS sequence"/>
</dbReference>
<organism evidence="16 17">
    <name type="scientific">Succiniclasticum ruminis DSM 9236</name>
    <dbReference type="NCBI Taxonomy" id="1123323"/>
    <lineage>
        <taxon>Bacteria</taxon>
        <taxon>Bacillati</taxon>
        <taxon>Bacillota</taxon>
        <taxon>Negativicutes</taxon>
        <taxon>Acidaminococcales</taxon>
        <taxon>Acidaminococcaceae</taxon>
        <taxon>Succiniclasticum</taxon>
    </lineage>
</organism>
<dbReference type="InterPro" id="IPR011049">
    <property type="entry name" value="Serralysin-like_metalloprot_C"/>
</dbReference>
<feature type="domain" description="Trimeric autotransporter adhesin YadA-like head" evidence="13">
    <location>
        <begin position="2432"/>
        <end position="2452"/>
    </location>
</feature>
<dbReference type="Pfam" id="PF05662">
    <property type="entry name" value="YadA_stalk"/>
    <property type="match status" value="3"/>
</dbReference>
<dbReference type="Pfam" id="PF13018">
    <property type="entry name" value="ESPR"/>
    <property type="match status" value="1"/>
</dbReference>
<evidence type="ECO:0000256" key="1">
    <source>
        <dbReference type="ARBA" id="ARBA00004241"/>
    </source>
</evidence>